<evidence type="ECO:0000313" key="2">
    <source>
        <dbReference type="Proteomes" id="UP001500367"/>
    </source>
</evidence>
<sequence>MKKVIVIFIIGLILVSFKNEKNNRDNFSLIGTYEFKTENKIENHFIVIDTLNGKLVGKYYGTENGSGHGIFFYENEMKNLSIIENIIRFEIEHRKLFVKTRFKIVKQKSKNEESVGLSKTTLNYQGKILKDGFEFKCESKYEDCWQKEMIFTKTAKYKNLN</sequence>
<name>A0ABP7W348_9FLAO</name>
<accession>A0ABP7W348</accession>
<keyword evidence="2" id="KW-1185">Reference proteome</keyword>
<gene>
    <name evidence="1" type="ORF">GCM10022389_27440</name>
</gene>
<proteinExistence type="predicted"/>
<dbReference type="EMBL" id="BAABCT010000010">
    <property type="protein sequence ID" value="GAA4079873.1"/>
    <property type="molecule type" value="Genomic_DNA"/>
</dbReference>
<dbReference type="Proteomes" id="UP001500367">
    <property type="component" value="Unassembled WGS sequence"/>
</dbReference>
<reference evidence="2" key="1">
    <citation type="journal article" date="2019" name="Int. J. Syst. Evol. Microbiol.">
        <title>The Global Catalogue of Microorganisms (GCM) 10K type strain sequencing project: providing services to taxonomists for standard genome sequencing and annotation.</title>
        <authorList>
            <consortium name="The Broad Institute Genomics Platform"/>
            <consortium name="The Broad Institute Genome Sequencing Center for Infectious Disease"/>
            <person name="Wu L."/>
            <person name="Ma J."/>
        </authorList>
    </citation>
    <scope>NUCLEOTIDE SEQUENCE [LARGE SCALE GENOMIC DNA]</scope>
    <source>
        <strain evidence="2">JCM 17069</strain>
    </source>
</reference>
<organism evidence="1 2">
    <name type="scientific">Flavobacterium cheonanense</name>
    <dbReference type="NCBI Taxonomy" id="706183"/>
    <lineage>
        <taxon>Bacteria</taxon>
        <taxon>Pseudomonadati</taxon>
        <taxon>Bacteroidota</taxon>
        <taxon>Flavobacteriia</taxon>
        <taxon>Flavobacteriales</taxon>
        <taxon>Flavobacteriaceae</taxon>
        <taxon>Flavobacterium</taxon>
    </lineage>
</organism>
<comment type="caution">
    <text evidence="1">The sequence shown here is derived from an EMBL/GenBank/DDBJ whole genome shotgun (WGS) entry which is preliminary data.</text>
</comment>
<evidence type="ECO:0000313" key="1">
    <source>
        <dbReference type="EMBL" id="GAA4079873.1"/>
    </source>
</evidence>
<protein>
    <submittedName>
        <fullName evidence="1">Uncharacterized protein</fullName>
    </submittedName>
</protein>
<dbReference type="RefSeq" id="WP_344817237.1">
    <property type="nucleotide sequence ID" value="NZ_BAABCT010000010.1"/>
</dbReference>